<evidence type="ECO:0000256" key="2">
    <source>
        <dbReference type="SAM" id="MobiDB-lite"/>
    </source>
</evidence>
<dbReference type="EMBL" id="CT573213">
    <property type="protein sequence ID" value="CAJ63744.1"/>
    <property type="molecule type" value="Genomic_DNA"/>
</dbReference>
<name>Q0RFJ9_FRAAA</name>
<keyword evidence="3" id="KW-0472">Membrane</keyword>
<keyword evidence="3" id="KW-1133">Transmembrane helix</keyword>
<keyword evidence="1" id="KW-0732">Signal</keyword>
<evidence type="ECO:0000313" key="6">
    <source>
        <dbReference type="Proteomes" id="UP000000657"/>
    </source>
</evidence>
<evidence type="ECO:0000256" key="3">
    <source>
        <dbReference type="SAM" id="Phobius"/>
    </source>
</evidence>
<feature type="compositionally biased region" description="Gly residues" evidence="2">
    <location>
        <begin position="151"/>
        <end position="162"/>
    </location>
</feature>
<proteinExistence type="predicted"/>
<feature type="compositionally biased region" description="Low complexity" evidence="2">
    <location>
        <begin position="221"/>
        <end position="253"/>
    </location>
</feature>
<dbReference type="AlphaFoldDB" id="Q0RFJ9"/>
<keyword evidence="6" id="KW-1185">Reference proteome</keyword>
<dbReference type="eggNOG" id="ENOG50334MA">
    <property type="taxonomic scope" value="Bacteria"/>
</dbReference>
<dbReference type="InterPro" id="IPR029050">
    <property type="entry name" value="Immunoprotect_excell_Ig-like"/>
</dbReference>
<gene>
    <name evidence="5" type="ordered locus">FRAAL5104</name>
</gene>
<feature type="domain" description="DUF4352" evidence="4">
    <location>
        <begin position="366"/>
        <end position="465"/>
    </location>
</feature>
<dbReference type="InterPro" id="IPR029051">
    <property type="entry name" value="DUF4352"/>
</dbReference>
<dbReference type="Pfam" id="PF11611">
    <property type="entry name" value="DUF4352"/>
    <property type="match status" value="1"/>
</dbReference>
<feature type="compositionally biased region" description="Low complexity" evidence="2">
    <location>
        <begin position="66"/>
        <end position="90"/>
    </location>
</feature>
<sequence>MSHGKACLCSLAWCVPQRAIYSKRGPAAPERIIVTDQNPPHQPPGGDGSQETWKQPSNPWHQSAQTPGSGATPGPSGSTPAPAPSWGAAPDRSDEQTRLAWSADTPAPSGGTSPSGPQVPGPATAGQPWAAGPRPGGEQSWPPPQQQPGAGSTGWGQPGAGQPGAEQPGWGQAGGGQQASDQQSWGQPGGGQPGTEQQGWGQPSGWPQAGYPPGGTGAYQGGPAYQGPAGYPGAQGSYQQNPPGGWQPGAAWQQGGGWQQGAPPPPPPRRRNPLFVIVPLAVVAAIVVGVVIALAVGGDDSNDLSAPVPLPSLSAPALAVPTSPAPSATATGPIGVSNCVAVTPQGAPGAGAAAIGGSGTVVGEANSSVSDFEARVTLNSVCSTTGKVTEYGDPPTQGAYYIVNVTVEVSRGDTSASPSDFYIQTPDGTRYDGSYENVEPRLSASTVKAGQKVRGNVVIDAPPGHGVLHWEPLFAVSPAMFQL</sequence>
<evidence type="ECO:0000313" key="5">
    <source>
        <dbReference type="EMBL" id="CAJ63744.1"/>
    </source>
</evidence>
<dbReference type="STRING" id="326424.FRAAL5104"/>
<reference evidence="5 6" key="1">
    <citation type="journal article" date="2007" name="Genome Res.">
        <title>Genome characteristics of facultatively symbiotic Frankia sp. strains reflect host range and host plant biogeography.</title>
        <authorList>
            <person name="Normand P."/>
            <person name="Lapierre P."/>
            <person name="Tisa L.S."/>
            <person name="Gogarten J.P."/>
            <person name="Alloisio N."/>
            <person name="Bagnarol E."/>
            <person name="Bassi C.A."/>
            <person name="Berry A.M."/>
            <person name="Bickhart D.M."/>
            <person name="Choisne N."/>
            <person name="Couloux A."/>
            <person name="Cournoyer B."/>
            <person name="Cruveiller S."/>
            <person name="Daubin V."/>
            <person name="Demange N."/>
            <person name="Francino M.P."/>
            <person name="Goltsman E."/>
            <person name="Huang Y."/>
            <person name="Kopp O.R."/>
            <person name="Labarre L."/>
            <person name="Lapidus A."/>
            <person name="Lavire C."/>
            <person name="Marechal J."/>
            <person name="Martinez M."/>
            <person name="Mastronunzio J.E."/>
            <person name="Mullin B.C."/>
            <person name="Niemann J."/>
            <person name="Pujic P."/>
            <person name="Rawnsley T."/>
            <person name="Rouy Z."/>
            <person name="Schenowitz C."/>
            <person name="Sellstedt A."/>
            <person name="Tavares F."/>
            <person name="Tomkins J.P."/>
            <person name="Vallenet D."/>
            <person name="Valverde C."/>
            <person name="Wall L.G."/>
            <person name="Wang Y."/>
            <person name="Medigue C."/>
            <person name="Benson D.R."/>
        </authorList>
    </citation>
    <scope>NUCLEOTIDE SEQUENCE [LARGE SCALE GENOMIC DNA]</scope>
    <source>
        <strain evidence="6">DSM 45986 / CECT 9034 / ACN14a</strain>
    </source>
</reference>
<evidence type="ECO:0000259" key="4">
    <source>
        <dbReference type="Pfam" id="PF11611"/>
    </source>
</evidence>
<accession>Q0RFJ9</accession>
<dbReference type="HOGENOM" id="CLU_564695_0_0_11"/>
<feature type="compositionally biased region" description="Low complexity" evidence="2">
    <location>
        <begin position="106"/>
        <end position="122"/>
    </location>
</feature>
<protein>
    <recommendedName>
        <fullName evidence="4">DUF4352 domain-containing protein</fullName>
    </recommendedName>
</protein>
<evidence type="ECO:0000256" key="1">
    <source>
        <dbReference type="ARBA" id="ARBA00022729"/>
    </source>
</evidence>
<dbReference type="Gene3D" id="2.60.40.1240">
    <property type="match status" value="1"/>
</dbReference>
<feature type="compositionally biased region" description="Polar residues" evidence="2">
    <location>
        <begin position="49"/>
        <end position="65"/>
    </location>
</feature>
<dbReference type="Proteomes" id="UP000000657">
    <property type="component" value="Chromosome"/>
</dbReference>
<keyword evidence="3" id="KW-0812">Transmembrane</keyword>
<organism evidence="5 6">
    <name type="scientific">Frankia alni (strain DSM 45986 / CECT 9034 / ACN14a)</name>
    <dbReference type="NCBI Taxonomy" id="326424"/>
    <lineage>
        <taxon>Bacteria</taxon>
        <taxon>Bacillati</taxon>
        <taxon>Actinomycetota</taxon>
        <taxon>Actinomycetes</taxon>
        <taxon>Frankiales</taxon>
        <taxon>Frankiaceae</taxon>
        <taxon>Frankia</taxon>
    </lineage>
</organism>
<feature type="region of interest" description="Disordered" evidence="2">
    <location>
        <begin position="28"/>
        <end position="267"/>
    </location>
</feature>
<dbReference type="KEGG" id="fal:FRAAL5104"/>
<feature type="compositionally biased region" description="Low complexity" evidence="2">
    <location>
        <begin position="194"/>
        <end position="211"/>
    </location>
</feature>
<feature type="transmembrane region" description="Helical" evidence="3">
    <location>
        <begin position="274"/>
        <end position="296"/>
    </location>
</feature>